<dbReference type="EC" id="2.1.1.63" evidence="9"/>
<sequence length="170" mass="18458">MKVEELSFRTLHTRLGDFHLITCERGLTYAAWAISPELQEFVSAHKSGPTAQAYADAAERQLTDYLSGDLQEFSLPLVVEGTSFQRAVWDALCQIPYGETWSYRDVATHIGKPLAVRAVGQANRANGIAVVIPCHRVIGSSGALVGYAGSATDIKEQLLNIERPSAIVNG</sequence>
<proteinExistence type="predicted"/>
<comment type="catalytic activity">
    <reaction evidence="1">
        <text>a 4-O-methyl-thymidine in DNA + L-cysteinyl-[protein] = a thymidine in DNA + S-methyl-L-cysteinyl-[protein]</text>
        <dbReference type="Rhea" id="RHEA:53428"/>
        <dbReference type="Rhea" id="RHEA-COMP:10131"/>
        <dbReference type="Rhea" id="RHEA-COMP:10132"/>
        <dbReference type="Rhea" id="RHEA-COMP:13555"/>
        <dbReference type="Rhea" id="RHEA-COMP:13556"/>
        <dbReference type="ChEBI" id="CHEBI:29950"/>
        <dbReference type="ChEBI" id="CHEBI:82612"/>
        <dbReference type="ChEBI" id="CHEBI:137386"/>
        <dbReference type="ChEBI" id="CHEBI:137387"/>
        <dbReference type="EC" id="2.1.1.63"/>
    </reaction>
</comment>
<keyword evidence="5" id="KW-0234">DNA repair</keyword>
<dbReference type="InterPro" id="IPR036631">
    <property type="entry name" value="MGMT_N_sf"/>
</dbReference>
<dbReference type="InterPro" id="IPR014048">
    <property type="entry name" value="MethylDNA_cys_MeTrfase_DNA-bd"/>
</dbReference>
<evidence type="ECO:0000256" key="3">
    <source>
        <dbReference type="ARBA" id="ARBA00022679"/>
    </source>
</evidence>
<gene>
    <name evidence="9" type="ORF">NZD86_20585</name>
</gene>
<dbReference type="Proteomes" id="UP001164803">
    <property type="component" value="Chromosome"/>
</dbReference>
<dbReference type="RefSeq" id="WP_268043928.1">
    <property type="nucleotide sequence ID" value="NZ_CP104064.1"/>
</dbReference>
<organism evidence="9 10">
    <name type="scientific">Alicyclobacillus dauci</name>
    <dbReference type="NCBI Taxonomy" id="1475485"/>
    <lineage>
        <taxon>Bacteria</taxon>
        <taxon>Bacillati</taxon>
        <taxon>Bacillota</taxon>
        <taxon>Bacilli</taxon>
        <taxon>Bacillales</taxon>
        <taxon>Alicyclobacillaceae</taxon>
        <taxon>Alicyclobacillus</taxon>
    </lineage>
</organism>
<evidence type="ECO:0000256" key="1">
    <source>
        <dbReference type="ARBA" id="ARBA00001286"/>
    </source>
</evidence>
<dbReference type="EMBL" id="CP104064">
    <property type="protein sequence ID" value="WAH36573.1"/>
    <property type="molecule type" value="Genomic_DNA"/>
</dbReference>
<comment type="catalytic activity">
    <reaction evidence="6">
        <text>a 6-O-methyl-2'-deoxyguanosine in DNA + L-cysteinyl-[protein] = S-methyl-L-cysteinyl-[protein] + a 2'-deoxyguanosine in DNA</text>
        <dbReference type="Rhea" id="RHEA:24000"/>
        <dbReference type="Rhea" id="RHEA-COMP:10131"/>
        <dbReference type="Rhea" id="RHEA-COMP:10132"/>
        <dbReference type="Rhea" id="RHEA-COMP:11367"/>
        <dbReference type="Rhea" id="RHEA-COMP:11368"/>
        <dbReference type="ChEBI" id="CHEBI:29950"/>
        <dbReference type="ChEBI" id="CHEBI:82612"/>
        <dbReference type="ChEBI" id="CHEBI:85445"/>
        <dbReference type="ChEBI" id="CHEBI:85448"/>
        <dbReference type="EC" id="2.1.1.63"/>
    </reaction>
</comment>
<evidence type="ECO:0000313" key="9">
    <source>
        <dbReference type="EMBL" id="WAH36573.1"/>
    </source>
</evidence>
<dbReference type="InterPro" id="IPR008332">
    <property type="entry name" value="MethylG_MeTrfase_N"/>
</dbReference>
<dbReference type="NCBIfam" id="TIGR00589">
    <property type="entry name" value="ogt"/>
    <property type="match status" value="1"/>
</dbReference>
<keyword evidence="10" id="KW-1185">Reference proteome</keyword>
<reference evidence="9" key="1">
    <citation type="submission" date="2022-08" db="EMBL/GenBank/DDBJ databases">
        <title>Alicyclobacillus dauci DSM2870, complete genome.</title>
        <authorList>
            <person name="Wang Q."/>
            <person name="Cai R."/>
            <person name="Wang Z."/>
        </authorList>
    </citation>
    <scope>NUCLEOTIDE SEQUENCE</scope>
    <source>
        <strain evidence="9">DSM 28700</strain>
    </source>
</reference>
<dbReference type="InterPro" id="IPR036388">
    <property type="entry name" value="WH-like_DNA-bd_sf"/>
</dbReference>
<dbReference type="Gene3D" id="3.30.160.70">
    <property type="entry name" value="Methylated DNA-protein cysteine methyltransferase domain"/>
    <property type="match status" value="1"/>
</dbReference>
<dbReference type="PANTHER" id="PTHR10815">
    <property type="entry name" value="METHYLATED-DNA--PROTEIN-CYSTEINE METHYLTRANSFERASE"/>
    <property type="match status" value="1"/>
</dbReference>
<keyword evidence="2 9" id="KW-0489">Methyltransferase</keyword>
<dbReference type="PANTHER" id="PTHR10815:SF5">
    <property type="entry name" value="METHYLATED-DNA--PROTEIN-CYSTEINE METHYLTRANSFERASE"/>
    <property type="match status" value="1"/>
</dbReference>
<dbReference type="CDD" id="cd06445">
    <property type="entry name" value="ATase"/>
    <property type="match status" value="1"/>
</dbReference>
<dbReference type="SUPFAM" id="SSF53155">
    <property type="entry name" value="Methylated DNA-protein cysteine methyltransferase domain"/>
    <property type="match status" value="1"/>
</dbReference>
<feature type="domain" description="Methylated-DNA-[protein]-cysteine S-methyltransferase DNA binding" evidence="7">
    <location>
        <begin position="83"/>
        <end position="163"/>
    </location>
</feature>
<dbReference type="GO" id="GO:0032259">
    <property type="term" value="P:methylation"/>
    <property type="evidence" value="ECO:0007669"/>
    <property type="project" value="UniProtKB-KW"/>
</dbReference>
<feature type="domain" description="Methylguanine DNA methyltransferase ribonuclease-like" evidence="8">
    <location>
        <begin position="9"/>
        <end position="77"/>
    </location>
</feature>
<dbReference type="GO" id="GO:0003908">
    <property type="term" value="F:methylated-DNA-[protein]-cysteine S-methyltransferase activity"/>
    <property type="evidence" value="ECO:0007669"/>
    <property type="project" value="UniProtKB-EC"/>
</dbReference>
<dbReference type="InterPro" id="IPR036217">
    <property type="entry name" value="MethylDNA_cys_MeTrfase_DNAb"/>
</dbReference>
<dbReference type="Gene3D" id="1.10.10.10">
    <property type="entry name" value="Winged helix-like DNA-binding domain superfamily/Winged helix DNA-binding domain"/>
    <property type="match status" value="1"/>
</dbReference>
<evidence type="ECO:0000313" key="10">
    <source>
        <dbReference type="Proteomes" id="UP001164803"/>
    </source>
</evidence>
<keyword evidence="3 9" id="KW-0808">Transferase</keyword>
<evidence type="ECO:0000256" key="6">
    <source>
        <dbReference type="ARBA" id="ARBA00049348"/>
    </source>
</evidence>
<protein>
    <submittedName>
        <fullName evidence="9">Methylated-DNA--[protein]-cysteine S-methyltransferase</fullName>
        <ecNumber evidence="9">2.1.1.63</ecNumber>
    </submittedName>
</protein>
<evidence type="ECO:0000259" key="8">
    <source>
        <dbReference type="Pfam" id="PF02870"/>
    </source>
</evidence>
<evidence type="ECO:0000256" key="4">
    <source>
        <dbReference type="ARBA" id="ARBA00022763"/>
    </source>
</evidence>
<dbReference type="Pfam" id="PF02870">
    <property type="entry name" value="Methyltransf_1N"/>
    <property type="match status" value="1"/>
</dbReference>
<dbReference type="PROSITE" id="PS00374">
    <property type="entry name" value="MGMT"/>
    <property type="match status" value="1"/>
</dbReference>
<dbReference type="Pfam" id="PF01035">
    <property type="entry name" value="DNA_binding_1"/>
    <property type="match status" value="1"/>
</dbReference>
<evidence type="ECO:0000256" key="2">
    <source>
        <dbReference type="ARBA" id="ARBA00022603"/>
    </source>
</evidence>
<dbReference type="SUPFAM" id="SSF46767">
    <property type="entry name" value="Methylated DNA-protein cysteine methyltransferase, C-terminal domain"/>
    <property type="match status" value="1"/>
</dbReference>
<evidence type="ECO:0000259" key="7">
    <source>
        <dbReference type="Pfam" id="PF01035"/>
    </source>
</evidence>
<dbReference type="InterPro" id="IPR001497">
    <property type="entry name" value="MethylDNA_cys_MeTrfase_AS"/>
</dbReference>
<name>A0ABY6Z234_9BACL</name>
<accession>A0ABY6Z234</accession>
<evidence type="ECO:0000256" key="5">
    <source>
        <dbReference type="ARBA" id="ARBA00023204"/>
    </source>
</evidence>
<keyword evidence="4" id="KW-0227">DNA damage</keyword>